<dbReference type="InterPro" id="IPR011697">
    <property type="entry name" value="Peptidase_C26"/>
</dbReference>
<dbReference type="InterPro" id="IPR044668">
    <property type="entry name" value="PuuD-like"/>
</dbReference>
<comment type="caution">
    <text evidence="1">The sequence shown here is derived from an EMBL/GenBank/DDBJ whole genome shotgun (WGS) entry which is preliminary data.</text>
</comment>
<keyword evidence="1" id="KW-0378">Hydrolase</keyword>
<gene>
    <name evidence="1" type="ORF">KUA55_10830</name>
</gene>
<organism evidence="1 2">
    <name type="scientific">Enterococcus alishanensis</name>
    <dbReference type="NCBI Taxonomy" id="1303817"/>
    <lineage>
        <taxon>Bacteria</taxon>
        <taxon>Bacillati</taxon>
        <taxon>Bacillota</taxon>
        <taxon>Bacilli</taxon>
        <taxon>Lactobacillales</taxon>
        <taxon>Enterococcaceae</taxon>
        <taxon>Enterococcus</taxon>
    </lineage>
</organism>
<evidence type="ECO:0000313" key="1">
    <source>
        <dbReference type="EMBL" id="MBV7391175.1"/>
    </source>
</evidence>
<dbReference type="GO" id="GO:0016787">
    <property type="term" value="F:hydrolase activity"/>
    <property type="evidence" value="ECO:0007669"/>
    <property type="project" value="UniProtKB-KW"/>
</dbReference>
<keyword evidence="2" id="KW-1185">Reference proteome</keyword>
<name>A0ABS6TE37_9ENTE</name>
<protein>
    <submittedName>
        <fullName evidence="1">Gamma-glutamyl-gamma-aminobutyrate hydrolase family protein</fullName>
    </submittedName>
</protein>
<dbReference type="Pfam" id="PF07722">
    <property type="entry name" value="Peptidase_C26"/>
    <property type="match status" value="1"/>
</dbReference>
<dbReference type="CDD" id="cd01745">
    <property type="entry name" value="GATase1_2"/>
    <property type="match status" value="1"/>
</dbReference>
<accession>A0ABS6TE37</accession>
<dbReference type="PANTHER" id="PTHR43235:SF1">
    <property type="entry name" value="GLUTAMINE AMIDOTRANSFERASE PB2B2.05-RELATED"/>
    <property type="match status" value="1"/>
</dbReference>
<dbReference type="EMBL" id="JAHUZB010000004">
    <property type="protein sequence ID" value="MBV7391175.1"/>
    <property type="molecule type" value="Genomic_DNA"/>
</dbReference>
<proteinExistence type="predicted"/>
<reference evidence="1 2" key="1">
    <citation type="submission" date="2021-06" db="EMBL/GenBank/DDBJ databases">
        <title>Enterococcus alishanensis sp. nov., a novel lactic acid bacterium isolated from fresh coffee beans.</title>
        <authorList>
            <person name="Chen Y.-S."/>
        </authorList>
    </citation>
    <scope>NUCLEOTIDE SEQUENCE [LARGE SCALE GENOMIC DNA]</scope>
    <source>
        <strain evidence="1 2">ALS3</strain>
    </source>
</reference>
<evidence type="ECO:0000313" key="2">
    <source>
        <dbReference type="Proteomes" id="UP000774130"/>
    </source>
</evidence>
<dbReference type="RefSeq" id="WP_218326287.1">
    <property type="nucleotide sequence ID" value="NZ_JAHUZB010000004.1"/>
</dbReference>
<dbReference type="Proteomes" id="UP000774130">
    <property type="component" value="Unassembled WGS sequence"/>
</dbReference>
<dbReference type="PROSITE" id="PS51273">
    <property type="entry name" value="GATASE_TYPE_1"/>
    <property type="match status" value="1"/>
</dbReference>
<sequence>MKPVIGVMPLFDNQKDSIWMLPAYLDLLEKYGAIPLILPFTTNQENLDYFLGQCDGFLFTGGQDVSPELYGTLPSELSGEPCLKRDKMEIYCMQKVIAMDKPLLGICRGIQVLNVVNGGTLYQDIAAEYSTQIAHDMTAPYDRVQHSVKLLKEGPLFQLLEKENLGVNSYHHQAIKDLAPNLEATALSADDLIEAVYMPDKKFVWAVQWHPEFFGTDTVVNERLFKAFIAKC</sequence>
<dbReference type="PANTHER" id="PTHR43235">
    <property type="entry name" value="GLUTAMINE AMIDOTRANSFERASE PB2B2.05-RELATED"/>
    <property type="match status" value="1"/>
</dbReference>